<dbReference type="OMA" id="VNGCERN"/>
<reference evidence="1 2" key="1">
    <citation type="journal article" date="2014" name="Nat. Genet.">
        <title>Genome sequence of the hot pepper provides insights into the evolution of pungency in Capsicum species.</title>
        <authorList>
            <person name="Kim S."/>
            <person name="Park M."/>
            <person name="Yeom S.I."/>
            <person name="Kim Y.M."/>
            <person name="Lee J.M."/>
            <person name="Lee H.A."/>
            <person name="Seo E."/>
            <person name="Choi J."/>
            <person name="Cheong K."/>
            <person name="Kim K.T."/>
            <person name="Jung K."/>
            <person name="Lee G.W."/>
            <person name="Oh S.K."/>
            <person name="Bae C."/>
            <person name="Kim S.B."/>
            <person name="Lee H.Y."/>
            <person name="Kim S.Y."/>
            <person name="Kim M.S."/>
            <person name="Kang B.C."/>
            <person name="Jo Y.D."/>
            <person name="Yang H.B."/>
            <person name="Jeong H.J."/>
            <person name="Kang W.H."/>
            <person name="Kwon J.K."/>
            <person name="Shin C."/>
            <person name="Lim J.Y."/>
            <person name="Park J.H."/>
            <person name="Huh J.H."/>
            <person name="Kim J.S."/>
            <person name="Kim B.D."/>
            <person name="Cohen O."/>
            <person name="Paran I."/>
            <person name="Suh M.C."/>
            <person name="Lee S.B."/>
            <person name="Kim Y.K."/>
            <person name="Shin Y."/>
            <person name="Noh S.J."/>
            <person name="Park J."/>
            <person name="Seo Y.S."/>
            <person name="Kwon S.Y."/>
            <person name="Kim H.A."/>
            <person name="Park J.M."/>
            <person name="Kim H.J."/>
            <person name="Choi S.B."/>
            <person name="Bosland P.W."/>
            <person name="Reeves G."/>
            <person name="Jo S.H."/>
            <person name="Lee B.W."/>
            <person name="Cho H.T."/>
            <person name="Choi H.S."/>
            <person name="Lee M.S."/>
            <person name="Yu Y."/>
            <person name="Do Choi Y."/>
            <person name="Park B.S."/>
            <person name="van Deynze A."/>
            <person name="Ashrafi H."/>
            <person name="Hill T."/>
            <person name="Kim W.T."/>
            <person name="Pai H.S."/>
            <person name="Ahn H.K."/>
            <person name="Yeam I."/>
            <person name="Giovannoni J.J."/>
            <person name="Rose J.K."/>
            <person name="Sorensen I."/>
            <person name="Lee S.J."/>
            <person name="Kim R.W."/>
            <person name="Choi I.Y."/>
            <person name="Choi B.S."/>
            <person name="Lim J.S."/>
            <person name="Lee Y.H."/>
            <person name="Choi D."/>
        </authorList>
    </citation>
    <scope>NUCLEOTIDE SEQUENCE [LARGE SCALE GENOMIC DNA]</scope>
    <source>
        <strain evidence="2">cv. CM334</strain>
    </source>
</reference>
<keyword evidence="2" id="KW-1185">Reference proteome</keyword>
<sequence length="126" mass="14501">MVEAMDKAKETIQRGFDGVSRHYQKVLKIIDSRWTNKLKRPLHSAEYVLNSGLYFRSTMNEEKIAKVWESYYTCIETMVPDLSTQDLLLAELATYKTADGLFGSGQTVRARDTRSHPVSEKIIIRI</sequence>
<dbReference type="EMBL" id="AYRZ02000002">
    <property type="protein sequence ID" value="PHT89085.1"/>
    <property type="molecule type" value="Genomic_DNA"/>
</dbReference>
<dbReference type="AlphaFoldDB" id="A0A2G3A4B5"/>
<protein>
    <submittedName>
        <fullName evidence="1">Uncharacterized protein</fullName>
    </submittedName>
</protein>
<evidence type="ECO:0000313" key="2">
    <source>
        <dbReference type="Proteomes" id="UP000222542"/>
    </source>
</evidence>
<evidence type="ECO:0000313" key="1">
    <source>
        <dbReference type="EMBL" id="PHT89085.1"/>
    </source>
</evidence>
<comment type="caution">
    <text evidence="1">The sequence shown here is derived from an EMBL/GenBank/DDBJ whole genome shotgun (WGS) entry which is preliminary data.</text>
</comment>
<name>A0A2G3A4B5_CAPAN</name>
<accession>A0A2G3A4B5</accession>
<proteinExistence type="predicted"/>
<dbReference type="Proteomes" id="UP000222542">
    <property type="component" value="Unassembled WGS sequence"/>
</dbReference>
<reference evidence="1 2" key="2">
    <citation type="journal article" date="2017" name="Genome Biol.">
        <title>New reference genome sequences of hot pepper reveal the massive evolution of plant disease-resistance genes by retroduplication.</title>
        <authorList>
            <person name="Kim S."/>
            <person name="Park J."/>
            <person name="Yeom S.I."/>
            <person name="Kim Y.M."/>
            <person name="Seo E."/>
            <person name="Kim K.T."/>
            <person name="Kim M.S."/>
            <person name="Lee J.M."/>
            <person name="Cheong K."/>
            <person name="Shin H.S."/>
            <person name="Kim S.B."/>
            <person name="Han K."/>
            <person name="Lee J."/>
            <person name="Park M."/>
            <person name="Lee H.A."/>
            <person name="Lee H.Y."/>
            <person name="Lee Y."/>
            <person name="Oh S."/>
            <person name="Lee J.H."/>
            <person name="Choi E."/>
            <person name="Choi E."/>
            <person name="Lee S.E."/>
            <person name="Jeon J."/>
            <person name="Kim H."/>
            <person name="Choi G."/>
            <person name="Song H."/>
            <person name="Lee J."/>
            <person name="Lee S.C."/>
            <person name="Kwon J.K."/>
            <person name="Lee H.Y."/>
            <person name="Koo N."/>
            <person name="Hong Y."/>
            <person name="Kim R.W."/>
            <person name="Kang W.H."/>
            <person name="Huh J.H."/>
            <person name="Kang B.C."/>
            <person name="Yang T.J."/>
            <person name="Lee Y.H."/>
            <person name="Bennetzen J.L."/>
            <person name="Choi D."/>
        </authorList>
    </citation>
    <scope>NUCLEOTIDE SEQUENCE [LARGE SCALE GENOMIC DNA]</scope>
    <source>
        <strain evidence="2">cv. CM334</strain>
    </source>
</reference>
<dbReference type="Gramene" id="PHT89085">
    <property type="protein sequence ID" value="PHT89085"/>
    <property type="gene ID" value="T459_04198"/>
</dbReference>
<organism evidence="1 2">
    <name type="scientific">Capsicum annuum</name>
    <name type="common">Capsicum pepper</name>
    <dbReference type="NCBI Taxonomy" id="4072"/>
    <lineage>
        <taxon>Eukaryota</taxon>
        <taxon>Viridiplantae</taxon>
        <taxon>Streptophyta</taxon>
        <taxon>Embryophyta</taxon>
        <taxon>Tracheophyta</taxon>
        <taxon>Spermatophyta</taxon>
        <taxon>Magnoliopsida</taxon>
        <taxon>eudicotyledons</taxon>
        <taxon>Gunneridae</taxon>
        <taxon>Pentapetalae</taxon>
        <taxon>asterids</taxon>
        <taxon>lamiids</taxon>
        <taxon>Solanales</taxon>
        <taxon>Solanaceae</taxon>
        <taxon>Solanoideae</taxon>
        <taxon>Capsiceae</taxon>
        <taxon>Capsicum</taxon>
    </lineage>
</organism>
<gene>
    <name evidence="1" type="ORF">T459_04198</name>
</gene>